<evidence type="ECO:0000256" key="6">
    <source>
        <dbReference type="ARBA" id="ARBA00022598"/>
    </source>
</evidence>
<dbReference type="InterPro" id="IPR015413">
    <property type="entry name" value="Methionyl/Leucyl_tRNA_Synth"/>
</dbReference>
<evidence type="ECO:0000313" key="14">
    <source>
        <dbReference type="EMBL" id="RMA77554.1"/>
    </source>
</evidence>
<dbReference type="InterPro" id="IPR033911">
    <property type="entry name" value="MetRS_core"/>
</dbReference>
<evidence type="ECO:0000256" key="1">
    <source>
        <dbReference type="ARBA" id="ARBA00003314"/>
    </source>
</evidence>
<keyword evidence="10 12" id="KW-0030">Aminoacyl-tRNA synthetase</keyword>
<evidence type="ECO:0000256" key="8">
    <source>
        <dbReference type="ARBA" id="ARBA00022840"/>
    </source>
</evidence>
<comment type="caution">
    <text evidence="14">The sequence shown here is derived from an EMBL/GenBank/DDBJ whole genome shotgun (WGS) entry which is preliminary data.</text>
</comment>
<dbReference type="SUPFAM" id="SSF52374">
    <property type="entry name" value="Nucleotidylyl transferase"/>
    <property type="match status" value="1"/>
</dbReference>
<dbReference type="InterPro" id="IPR001412">
    <property type="entry name" value="aa-tRNA-synth_I_CS"/>
</dbReference>
<evidence type="ECO:0000256" key="9">
    <source>
        <dbReference type="ARBA" id="ARBA00022917"/>
    </source>
</evidence>
<dbReference type="EMBL" id="REFI01000008">
    <property type="protein sequence ID" value="RMA77554.1"/>
    <property type="molecule type" value="Genomic_DNA"/>
</dbReference>
<dbReference type="Gene3D" id="2.170.220.10">
    <property type="match status" value="1"/>
</dbReference>
<dbReference type="InterPro" id="IPR023457">
    <property type="entry name" value="Met-tRNA_synth_2"/>
</dbReference>
<dbReference type="PRINTS" id="PR01041">
    <property type="entry name" value="TRNASYNTHMET"/>
</dbReference>
<evidence type="ECO:0000256" key="5">
    <source>
        <dbReference type="ARBA" id="ARBA00022490"/>
    </source>
</evidence>
<sequence>MAKKKTFYITTPLYYPSGNLHIGHILTTTLAWVYRNFKKQQGYKTLFLTGIDEHGMKIEKKAKEAGIDPKKFVNLQSKEFIKLWQALDIDYDIYARTTSKKHENAVQKIFYSLREKGIIYLGDYSGLYSINDEEFFTKTQAIKKDGKYYHPTSGHELVEVKEKSYFFSTSKFGHWIKKYFQDNPEFSTSKAIINELLNNFINPGLEDLSVTRQSFDWGIKIKDFDEEEHIIYVWLDALFSYLTGLDFLGKNNKIYEEFWEKGTERVHVLGKEISRFHLIYWPIFLKALDLNLPTKEVIQGWIITPEGKMSKSKGNVISPYPLIEKYGAEKVKYFFASQVSIDSDFTFSEELMINVLNADLANNFGNLVNRTCKMINNSFSSGTAFKQSNLQPIDIEIYQNIDKVYAEYKAELNEFHADKAIKKAIAFSSKLNEYIDKNEPWKLTEDLTRLNVILNTLLNGIYAVNFMLSITMPKDCAKVNEFLSQKKLDEKTMFDFYKFDGKIVKVEKILFPRIK</sequence>
<comment type="similarity">
    <text evidence="12">Belongs to the class-I aminoacyl-tRNA synthetase family.</text>
</comment>
<dbReference type="InterPro" id="IPR009080">
    <property type="entry name" value="tRNAsynth_Ia_anticodon-bd"/>
</dbReference>
<evidence type="ECO:0000256" key="4">
    <source>
        <dbReference type="ARBA" id="ARBA00018753"/>
    </source>
</evidence>
<keyword evidence="5" id="KW-0963">Cytoplasm</keyword>
<dbReference type="Pfam" id="PF09334">
    <property type="entry name" value="tRNA-synt_1g"/>
    <property type="match status" value="1"/>
</dbReference>
<dbReference type="InterPro" id="IPR014758">
    <property type="entry name" value="Met-tRNA_synth"/>
</dbReference>
<evidence type="ECO:0000259" key="13">
    <source>
        <dbReference type="Pfam" id="PF09334"/>
    </source>
</evidence>
<dbReference type="RefSeq" id="WP_211320126.1">
    <property type="nucleotide sequence ID" value="NZ_CP137846.1"/>
</dbReference>
<dbReference type="GO" id="GO:0005737">
    <property type="term" value="C:cytoplasm"/>
    <property type="evidence" value="ECO:0007669"/>
    <property type="project" value="UniProtKB-SubCell"/>
</dbReference>
<dbReference type="Proteomes" id="UP000267246">
    <property type="component" value="Unassembled WGS sequence"/>
</dbReference>
<dbReference type="GO" id="GO:0004825">
    <property type="term" value="F:methionine-tRNA ligase activity"/>
    <property type="evidence" value="ECO:0007669"/>
    <property type="project" value="UniProtKB-EC"/>
</dbReference>
<dbReference type="CDD" id="cd00814">
    <property type="entry name" value="MetRS_core"/>
    <property type="match status" value="1"/>
</dbReference>
<evidence type="ECO:0000256" key="12">
    <source>
        <dbReference type="RuleBase" id="RU363039"/>
    </source>
</evidence>
<dbReference type="InterPro" id="IPR014729">
    <property type="entry name" value="Rossmann-like_a/b/a_fold"/>
</dbReference>
<dbReference type="GO" id="GO:0005524">
    <property type="term" value="F:ATP binding"/>
    <property type="evidence" value="ECO:0007669"/>
    <property type="project" value="UniProtKB-KW"/>
</dbReference>
<accession>A0A3L9ZZJ4</accession>
<evidence type="ECO:0000256" key="3">
    <source>
        <dbReference type="ARBA" id="ARBA00012838"/>
    </source>
</evidence>
<evidence type="ECO:0000313" key="15">
    <source>
        <dbReference type="Proteomes" id="UP000267246"/>
    </source>
</evidence>
<gene>
    <name evidence="14" type="ORF">JN00_0405</name>
</gene>
<dbReference type="InterPro" id="IPR041872">
    <property type="entry name" value="Anticodon_Met"/>
</dbReference>
<feature type="domain" description="Methionyl/Leucyl tRNA synthetase" evidence="13">
    <location>
        <begin position="8"/>
        <end position="371"/>
    </location>
</feature>
<evidence type="ECO:0000256" key="10">
    <source>
        <dbReference type="ARBA" id="ARBA00023146"/>
    </source>
</evidence>
<reference evidence="14 15" key="1">
    <citation type="submission" date="2018-10" db="EMBL/GenBank/DDBJ databases">
        <title>Genomic Encyclopedia of Archaeal and Bacterial Type Strains, Phase II (KMG-II): from individual species to whole genera.</title>
        <authorList>
            <person name="Goeker M."/>
        </authorList>
    </citation>
    <scope>NUCLEOTIDE SEQUENCE [LARGE SCALE GENOMIC DNA]</scope>
    <source>
        <strain evidence="14 15">ATCC 29870</strain>
    </source>
</reference>
<comment type="subcellular location">
    <subcellularLocation>
        <location evidence="2">Cytoplasm</location>
    </subcellularLocation>
</comment>
<proteinExistence type="inferred from homology"/>
<dbReference type="Gene3D" id="1.10.730.10">
    <property type="entry name" value="Isoleucyl-tRNA Synthetase, Domain 1"/>
    <property type="match status" value="1"/>
</dbReference>
<evidence type="ECO:0000256" key="2">
    <source>
        <dbReference type="ARBA" id="ARBA00004496"/>
    </source>
</evidence>
<dbReference type="GO" id="GO:0006431">
    <property type="term" value="P:methionyl-tRNA aminoacylation"/>
    <property type="evidence" value="ECO:0007669"/>
    <property type="project" value="InterPro"/>
</dbReference>
<comment type="function">
    <text evidence="1">Is required not only for elongation of protein synthesis but also for the initiation of all mRNA translation through initiator tRNA(fMet) aminoacylation.</text>
</comment>
<dbReference type="SUPFAM" id="SSF47323">
    <property type="entry name" value="Anticodon-binding domain of a subclass of class I aminoacyl-tRNA synthetases"/>
    <property type="match status" value="1"/>
</dbReference>
<dbReference type="EC" id="6.1.1.10" evidence="3"/>
<dbReference type="PANTHER" id="PTHR43326:SF1">
    <property type="entry name" value="METHIONINE--TRNA LIGASE, MITOCHONDRIAL"/>
    <property type="match status" value="1"/>
</dbReference>
<dbReference type="PROSITE" id="PS00178">
    <property type="entry name" value="AA_TRNA_LIGASE_I"/>
    <property type="match status" value="1"/>
</dbReference>
<keyword evidence="7 12" id="KW-0547">Nucleotide-binding</keyword>
<keyword evidence="15" id="KW-1185">Reference proteome</keyword>
<dbReference type="CDD" id="cd07957">
    <property type="entry name" value="Anticodon_Ia_Met"/>
    <property type="match status" value="1"/>
</dbReference>
<evidence type="ECO:0000256" key="7">
    <source>
        <dbReference type="ARBA" id="ARBA00022741"/>
    </source>
</evidence>
<dbReference type="Gene3D" id="3.40.50.620">
    <property type="entry name" value="HUPs"/>
    <property type="match status" value="1"/>
</dbReference>
<dbReference type="AlphaFoldDB" id="A0A3L9ZZJ4"/>
<keyword evidence="9 12" id="KW-0648">Protein biosynthesis</keyword>
<evidence type="ECO:0000256" key="11">
    <source>
        <dbReference type="ARBA" id="ARBA00030904"/>
    </source>
</evidence>
<name>A0A3L9ZZJ4_9BACT</name>
<organism evidence="14 15">
    <name type="scientific">Metamycoplasma subdolum</name>
    <dbReference type="NCBI Taxonomy" id="92407"/>
    <lineage>
        <taxon>Bacteria</taxon>
        <taxon>Bacillati</taxon>
        <taxon>Mycoplasmatota</taxon>
        <taxon>Mycoplasmoidales</taxon>
        <taxon>Metamycoplasmataceae</taxon>
        <taxon>Metamycoplasma</taxon>
    </lineage>
</organism>
<keyword evidence="6 12" id="KW-0436">Ligase</keyword>
<protein>
    <recommendedName>
        <fullName evidence="4">Methionine--tRNA ligase</fullName>
        <ecNumber evidence="3">6.1.1.10</ecNumber>
    </recommendedName>
    <alternativeName>
        <fullName evidence="11">Methionyl-tRNA synthetase</fullName>
    </alternativeName>
</protein>
<dbReference type="PANTHER" id="PTHR43326">
    <property type="entry name" value="METHIONYL-TRNA SYNTHETASE"/>
    <property type="match status" value="1"/>
</dbReference>
<dbReference type="NCBIfam" id="TIGR00398">
    <property type="entry name" value="metG"/>
    <property type="match status" value="1"/>
</dbReference>
<keyword evidence="8 12" id="KW-0067">ATP-binding</keyword>